<dbReference type="Proteomes" id="UP000629287">
    <property type="component" value="Unassembled WGS sequence"/>
</dbReference>
<dbReference type="RefSeq" id="WP_049875661.1">
    <property type="nucleotide sequence ID" value="NZ_JADBGF010000001.1"/>
</dbReference>
<organism evidence="2 3">
    <name type="scientific">Streptomyces stelliscabiei</name>
    <dbReference type="NCBI Taxonomy" id="146820"/>
    <lineage>
        <taxon>Bacteria</taxon>
        <taxon>Bacillati</taxon>
        <taxon>Actinomycetota</taxon>
        <taxon>Actinomycetes</taxon>
        <taxon>Kitasatosporales</taxon>
        <taxon>Streptomycetaceae</taxon>
        <taxon>Streptomyces</taxon>
    </lineage>
</organism>
<accession>A0A8I0P8R3</accession>
<dbReference type="OrthoDB" id="4329121at2"/>
<evidence type="ECO:0000313" key="2">
    <source>
        <dbReference type="EMBL" id="MBE1601588.1"/>
    </source>
</evidence>
<evidence type="ECO:0000259" key="1">
    <source>
        <dbReference type="Pfam" id="PF13701"/>
    </source>
</evidence>
<proteinExistence type="predicted"/>
<gene>
    <name evidence="2" type="ORF">H4687_007717</name>
</gene>
<comment type="caution">
    <text evidence="2">The sequence shown here is derived from an EMBL/GenBank/DDBJ whole genome shotgun (WGS) entry which is preliminary data.</text>
</comment>
<feature type="domain" description="Transposase DDE" evidence="1">
    <location>
        <begin position="2"/>
        <end position="79"/>
    </location>
</feature>
<name>A0A8I0P8R3_9ACTN</name>
<reference evidence="2 3" key="1">
    <citation type="submission" date="2020-10" db="EMBL/GenBank/DDBJ databases">
        <title>Sequencing the genomes of 1000 actinobacteria strains.</title>
        <authorList>
            <person name="Klenk H.-P."/>
        </authorList>
    </citation>
    <scope>NUCLEOTIDE SEQUENCE [LARGE SCALE GENOMIC DNA]</scope>
    <source>
        <strain evidence="2 3">DSM 41803</strain>
    </source>
</reference>
<dbReference type="GeneID" id="24312776"/>
<dbReference type="Pfam" id="PF13701">
    <property type="entry name" value="DDE_Tnp_1_4"/>
    <property type="match status" value="1"/>
</dbReference>
<dbReference type="AlphaFoldDB" id="A0A8I0P8R3"/>
<dbReference type="EMBL" id="JADBGF010000001">
    <property type="protein sequence ID" value="MBE1601588.1"/>
    <property type="molecule type" value="Genomic_DNA"/>
</dbReference>
<protein>
    <recommendedName>
        <fullName evidence="1">Transposase DDE domain-containing protein</fullName>
    </recommendedName>
</protein>
<keyword evidence="3" id="KW-1185">Reference proteome</keyword>
<dbReference type="InterPro" id="IPR025668">
    <property type="entry name" value="Tnp_DDE_dom"/>
</dbReference>
<evidence type="ECO:0000313" key="3">
    <source>
        <dbReference type="Proteomes" id="UP000629287"/>
    </source>
</evidence>
<dbReference type="GeneID" id="86832200"/>
<sequence>MNAAWVPAAMIAADLDAWTRLLLLHDEPELAAAEPETIRMKLYHLPARLTAHARRRTLHLDRSWPWAAAFTIDWQRATQLPALT</sequence>